<dbReference type="InterPro" id="IPR018658">
    <property type="entry name" value="DUF2089"/>
</dbReference>
<dbReference type="Pfam" id="PF09862">
    <property type="entry name" value="DUF2089"/>
    <property type="match status" value="1"/>
</dbReference>
<accession>A0A0K1PGN7</accession>
<evidence type="ECO:0000259" key="1">
    <source>
        <dbReference type="Pfam" id="PF09862"/>
    </source>
</evidence>
<proteinExistence type="predicted"/>
<sequence>MATRLACSVCDMQLEGRFEFPELLRLGRDDLDFVLAFVRSSGSLKEMGKHLGQSYPTVRNRLNEIIAKLSAPALDRDAARREILDAIAAGTMSVKEGAKRLEEIDS</sequence>
<dbReference type="KEGG" id="vin:AKJ08_3072"/>
<name>A0A0K1PGN7_9BACT</name>
<dbReference type="EMBL" id="CP012332">
    <property type="protein sequence ID" value="AKU92685.1"/>
    <property type="molecule type" value="Genomic_DNA"/>
</dbReference>
<evidence type="ECO:0000313" key="3">
    <source>
        <dbReference type="Proteomes" id="UP000055590"/>
    </source>
</evidence>
<evidence type="ECO:0000313" key="2">
    <source>
        <dbReference type="EMBL" id="AKU92685.1"/>
    </source>
</evidence>
<reference evidence="2 3" key="1">
    <citation type="submission" date="2015-08" db="EMBL/GenBank/DDBJ databases">
        <authorList>
            <person name="Babu N.S."/>
            <person name="Beckwith C.J."/>
            <person name="Beseler K.G."/>
            <person name="Brison A."/>
            <person name="Carone J.V."/>
            <person name="Caskin T.P."/>
            <person name="Diamond M."/>
            <person name="Durham M.E."/>
            <person name="Foxe J.M."/>
            <person name="Go M."/>
            <person name="Henderson B.A."/>
            <person name="Jones I.B."/>
            <person name="McGettigan J.A."/>
            <person name="Micheletti S.J."/>
            <person name="Nasrallah M.E."/>
            <person name="Ortiz D."/>
            <person name="Piller C.R."/>
            <person name="Privatt S.R."/>
            <person name="Schneider S.L."/>
            <person name="Sharp S."/>
            <person name="Smith T.C."/>
            <person name="Stanton J.D."/>
            <person name="Ullery H.E."/>
            <person name="Wilson R.J."/>
            <person name="Serrano M.G."/>
            <person name="Buck G."/>
            <person name="Lee V."/>
            <person name="Wang Y."/>
            <person name="Carvalho R."/>
            <person name="Voegtly L."/>
            <person name="Shi R."/>
            <person name="Duckworth R."/>
            <person name="Johnson A."/>
            <person name="Loviza R."/>
            <person name="Walstead R."/>
            <person name="Shah Z."/>
            <person name="Kiflezghi M."/>
            <person name="Wade K."/>
            <person name="Ball S.L."/>
            <person name="Bradley K.W."/>
            <person name="Asai D.J."/>
            <person name="Bowman C.A."/>
            <person name="Russell D.A."/>
            <person name="Pope W.H."/>
            <person name="Jacobs-Sera D."/>
            <person name="Hendrix R.W."/>
            <person name="Hatfull G.F."/>
        </authorList>
    </citation>
    <scope>NUCLEOTIDE SEQUENCE [LARGE SCALE GENOMIC DNA]</scope>
    <source>
        <strain evidence="2 3">DSM 27710</strain>
    </source>
</reference>
<feature type="domain" description="DUF2089" evidence="1">
    <location>
        <begin position="26"/>
        <end position="70"/>
    </location>
</feature>
<dbReference type="Proteomes" id="UP000055590">
    <property type="component" value="Chromosome"/>
</dbReference>
<organism evidence="2 3">
    <name type="scientific">Vulgatibacter incomptus</name>
    <dbReference type="NCBI Taxonomy" id="1391653"/>
    <lineage>
        <taxon>Bacteria</taxon>
        <taxon>Pseudomonadati</taxon>
        <taxon>Myxococcota</taxon>
        <taxon>Myxococcia</taxon>
        <taxon>Myxococcales</taxon>
        <taxon>Cystobacterineae</taxon>
        <taxon>Vulgatibacteraceae</taxon>
        <taxon>Vulgatibacter</taxon>
    </lineage>
</organism>
<gene>
    <name evidence="2" type="ORF">AKJ08_3072</name>
</gene>
<keyword evidence="3" id="KW-1185">Reference proteome</keyword>
<dbReference type="AlphaFoldDB" id="A0A0K1PGN7"/>
<protein>
    <recommendedName>
        <fullName evidence="1">DUF2089 domain-containing protein</fullName>
    </recommendedName>
</protein>
<dbReference type="STRING" id="1391653.AKJ08_3072"/>
<dbReference type="PATRIC" id="fig|1391653.3.peg.3206"/>